<dbReference type="EMBL" id="JACHXG010000006">
    <property type="protein sequence ID" value="MBB3090200.1"/>
    <property type="molecule type" value="Genomic_DNA"/>
</dbReference>
<evidence type="ECO:0000313" key="4">
    <source>
        <dbReference type="EMBL" id="MBB3090200.1"/>
    </source>
</evidence>
<dbReference type="AlphaFoldDB" id="A0A7W5A6A3"/>
<feature type="signal peptide" evidence="3">
    <location>
        <begin position="1"/>
        <end position="25"/>
    </location>
</feature>
<feature type="transmembrane region" description="Helical" evidence="2">
    <location>
        <begin position="196"/>
        <end position="217"/>
    </location>
</feature>
<feature type="region of interest" description="Disordered" evidence="1">
    <location>
        <begin position="165"/>
        <end position="192"/>
    </location>
</feature>
<reference evidence="4 5" key="1">
    <citation type="submission" date="2020-08" db="EMBL/GenBank/DDBJ databases">
        <title>Genomic Encyclopedia of Type Strains, Phase III (KMG-III): the genomes of soil and plant-associated and newly described type strains.</title>
        <authorList>
            <person name="Whitman W."/>
        </authorList>
    </citation>
    <scope>NUCLEOTIDE SEQUENCE [LARGE SCALE GENOMIC DNA]</scope>
    <source>
        <strain evidence="4 5">CECT 3302</strain>
    </source>
</reference>
<comment type="caution">
    <text evidence="4">The sequence shown here is derived from an EMBL/GenBank/DDBJ whole genome shotgun (WGS) entry which is preliminary data.</text>
</comment>
<evidence type="ECO:0000256" key="3">
    <source>
        <dbReference type="SAM" id="SignalP"/>
    </source>
</evidence>
<evidence type="ECO:0000256" key="1">
    <source>
        <dbReference type="SAM" id="MobiDB-lite"/>
    </source>
</evidence>
<gene>
    <name evidence="4" type="ORF">FHS12_003152</name>
</gene>
<name>A0A7W5A6A3_9ACTN</name>
<protein>
    <submittedName>
        <fullName evidence="4">Putative membrane protein</fullName>
    </submittedName>
</protein>
<organism evidence="4 5">
    <name type="scientific">Nocardioides albus</name>
    <dbReference type="NCBI Taxonomy" id="1841"/>
    <lineage>
        <taxon>Bacteria</taxon>
        <taxon>Bacillati</taxon>
        <taxon>Actinomycetota</taxon>
        <taxon>Actinomycetes</taxon>
        <taxon>Propionibacteriales</taxon>
        <taxon>Nocardioidaceae</taxon>
        <taxon>Nocardioides</taxon>
    </lineage>
</organism>
<accession>A0A7W5A6A3</accession>
<sequence>MLILRSVSVALAILAGATAPISSSAASTAAPAATSSAASSAAETCAGVTVVVEPNALGGGPEVSCVHPEEGDTGADAFEKAGHPLTFVTSMPSVVCRVEGRPEEAGCAQMPPADAYWSLWITDDSGAWSYASRNVTEISVTSGQGVAFTWIDDDVVTAPATVLGDAVGAPSSPSPESSREDSADSDADSTSAPKPLPVWVAPAGILVLFAVAGLVWWRRR</sequence>
<keyword evidence="5" id="KW-1185">Reference proteome</keyword>
<keyword evidence="2" id="KW-1133">Transmembrane helix</keyword>
<keyword evidence="3" id="KW-0732">Signal</keyword>
<evidence type="ECO:0000313" key="5">
    <source>
        <dbReference type="Proteomes" id="UP000577707"/>
    </source>
</evidence>
<proteinExistence type="predicted"/>
<dbReference type="RefSeq" id="WP_183546722.1">
    <property type="nucleotide sequence ID" value="NZ_BMQT01000006.1"/>
</dbReference>
<keyword evidence="2" id="KW-0812">Transmembrane</keyword>
<keyword evidence="2" id="KW-0472">Membrane</keyword>
<feature type="chain" id="PRO_5030879936" evidence="3">
    <location>
        <begin position="26"/>
        <end position="220"/>
    </location>
</feature>
<evidence type="ECO:0000256" key="2">
    <source>
        <dbReference type="SAM" id="Phobius"/>
    </source>
</evidence>
<dbReference type="Proteomes" id="UP000577707">
    <property type="component" value="Unassembled WGS sequence"/>
</dbReference>